<dbReference type="RefSeq" id="WP_345227280.1">
    <property type="nucleotide sequence ID" value="NZ_BAABHA010000015.1"/>
</dbReference>
<dbReference type="PANTHER" id="PTHR37841">
    <property type="entry name" value="GLR2918 PROTEIN"/>
    <property type="match status" value="1"/>
</dbReference>
<comment type="caution">
    <text evidence="1">The sequence shown here is derived from an EMBL/GenBank/DDBJ whole genome shotgun (WGS) entry which is preliminary data.</text>
</comment>
<dbReference type="EMBL" id="BAABHA010000015">
    <property type="protein sequence ID" value="GAA4391619.1"/>
    <property type="molecule type" value="Genomic_DNA"/>
</dbReference>
<accession>A0ABP8JJ53</accession>
<evidence type="ECO:0000313" key="1">
    <source>
        <dbReference type="EMBL" id="GAA4391619.1"/>
    </source>
</evidence>
<name>A0ABP8JJ53_9BACT</name>
<dbReference type="Pfam" id="PF14903">
    <property type="entry name" value="WG_beta_rep"/>
    <property type="match status" value="3"/>
</dbReference>
<dbReference type="SUPFAM" id="SSF69360">
    <property type="entry name" value="Cell wall binding repeat"/>
    <property type="match status" value="1"/>
</dbReference>
<keyword evidence="2" id="KW-1185">Reference proteome</keyword>
<evidence type="ECO:0008006" key="3">
    <source>
        <dbReference type="Google" id="ProtNLM"/>
    </source>
</evidence>
<gene>
    <name evidence="1" type="ORF">GCM10023186_41090</name>
</gene>
<sequence>MKTIFSLLLLVWGMGELRAQPTAAQLVPYRQGTKWGYADRRGQLVLPLSYDEAGPFVERAAWVRQGQLYGYIDGGGHPLTPVQYERAGNFANGRATVQLGGETFDIDRNGLRLIEPASRAPEEDFLAQGDAVRQGGKVGFRFSMGSNKVVPALYDELRDLYHDGLLLVRQGTKWGVLNAEGQPTLRPEYDAIRATDANGYVYPVVEQRGRFGYLSHTGTLLTPIKYTAAEPFVAGVARVTTPDGLVGYIDETGREYFDGGGLGAIESSVQLKN</sequence>
<proteinExistence type="predicted"/>
<organism evidence="1 2">
    <name type="scientific">Hymenobacter koreensis</name>
    <dbReference type="NCBI Taxonomy" id="1084523"/>
    <lineage>
        <taxon>Bacteria</taxon>
        <taxon>Pseudomonadati</taxon>
        <taxon>Bacteroidota</taxon>
        <taxon>Cytophagia</taxon>
        <taxon>Cytophagales</taxon>
        <taxon>Hymenobacteraceae</taxon>
        <taxon>Hymenobacter</taxon>
    </lineage>
</organism>
<dbReference type="PANTHER" id="PTHR37841:SF1">
    <property type="entry name" value="DUF3298 DOMAIN-CONTAINING PROTEIN"/>
    <property type="match status" value="1"/>
</dbReference>
<evidence type="ECO:0000313" key="2">
    <source>
        <dbReference type="Proteomes" id="UP001500454"/>
    </source>
</evidence>
<protein>
    <recommendedName>
        <fullName evidence="3">WG repeat-containing protein</fullName>
    </recommendedName>
</protein>
<dbReference type="Proteomes" id="UP001500454">
    <property type="component" value="Unassembled WGS sequence"/>
</dbReference>
<dbReference type="InterPro" id="IPR032774">
    <property type="entry name" value="WG_beta_rep"/>
</dbReference>
<reference evidence="2" key="1">
    <citation type="journal article" date="2019" name="Int. J. Syst. Evol. Microbiol.">
        <title>The Global Catalogue of Microorganisms (GCM) 10K type strain sequencing project: providing services to taxonomists for standard genome sequencing and annotation.</title>
        <authorList>
            <consortium name="The Broad Institute Genomics Platform"/>
            <consortium name="The Broad Institute Genome Sequencing Center for Infectious Disease"/>
            <person name="Wu L."/>
            <person name="Ma J."/>
        </authorList>
    </citation>
    <scope>NUCLEOTIDE SEQUENCE [LARGE SCALE GENOMIC DNA]</scope>
    <source>
        <strain evidence="2">JCM 17924</strain>
    </source>
</reference>